<dbReference type="STRING" id="3988.B9SK89"/>
<dbReference type="Proteomes" id="UP000008311">
    <property type="component" value="Unassembled WGS sequence"/>
</dbReference>
<dbReference type="Pfam" id="PF12796">
    <property type="entry name" value="Ank_2"/>
    <property type="match status" value="1"/>
</dbReference>
<dbReference type="PROSITE" id="PS50088">
    <property type="entry name" value="ANK_REPEAT"/>
    <property type="match status" value="1"/>
</dbReference>
<reference evidence="3" key="1">
    <citation type="journal article" date="2010" name="Nat. Biotechnol.">
        <title>Draft genome sequence of the oilseed species Ricinus communis.</title>
        <authorList>
            <person name="Chan A.P."/>
            <person name="Crabtree J."/>
            <person name="Zhao Q."/>
            <person name="Lorenzi H."/>
            <person name="Orvis J."/>
            <person name="Puiu D."/>
            <person name="Melake-Berhan A."/>
            <person name="Jones K.M."/>
            <person name="Redman J."/>
            <person name="Chen G."/>
            <person name="Cahoon E.B."/>
            <person name="Gedil M."/>
            <person name="Stanke M."/>
            <person name="Haas B.J."/>
            <person name="Wortman J.R."/>
            <person name="Fraser-Liggett C.M."/>
            <person name="Ravel J."/>
            <person name="Rabinowicz P.D."/>
        </authorList>
    </citation>
    <scope>NUCLEOTIDE SEQUENCE [LARGE SCALE GENOMIC DNA]</scope>
    <source>
        <strain evidence="3">cv. Hale</strain>
    </source>
</reference>
<dbReference type="eggNOG" id="KOG0504">
    <property type="taxonomic scope" value="Eukaryota"/>
</dbReference>
<dbReference type="PANTHER" id="PTHR24121:SF29">
    <property type="match status" value="1"/>
</dbReference>
<evidence type="ECO:0000313" key="3">
    <source>
        <dbReference type="Proteomes" id="UP000008311"/>
    </source>
</evidence>
<keyword evidence="3" id="KW-1185">Reference proteome</keyword>
<evidence type="ECO:0000313" key="2">
    <source>
        <dbReference type="EMBL" id="EEF35984.1"/>
    </source>
</evidence>
<dbReference type="AlphaFoldDB" id="B9SK89"/>
<dbReference type="InterPro" id="IPR002110">
    <property type="entry name" value="Ankyrin_rpt"/>
</dbReference>
<dbReference type="SUPFAM" id="SSF48403">
    <property type="entry name" value="Ankyrin repeat"/>
    <property type="match status" value="1"/>
</dbReference>
<gene>
    <name evidence="2" type="ORF">RCOM_1028940</name>
</gene>
<dbReference type="Gene3D" id="1.25.40.20">
    <property type="entry name" value="Ankyrin repeat-containing domain"/>
    <property type="match status" value="1"/>
</dbReference>
<dbReference type="InParanoid" id="B9SK89"/>
<dbReference type="InterPro" id="IPR036770">
    <property type="entry name" value="Ankyrin_rpt-contain_sf"/>
</dbReference>
<dbReference type="PANTHER" id="PTHR24121">
    <property type="entry name" value="NO MECHANORECEPTOR POTENTIAL C, ISOFORM D-RELATED"/>
    <property type="match status" value="1"/>
</dbReference>
<proteinExistence type="predicted"/>
<sequence length="291" mass="32251">MLIDNGATAIMQAVQSPTEKVSVAGKVVQGIDAAVRDVSIAGMAVPYQAFIRGDWERLKMYFEENPDAVVSPLTVNKDTALHIAIYSGSTRLIESMIEITKQVARNLTRSPFLIDNEYGNTALHEAAASGNLRAAKQLLACERSLLEIKNKLGETPIYRAAAFGMTEMVKFLAGEVMKDTEVVVRTHRQKGPFMSIHGLRNDATSILHISVHAEHFGSLFLLEIYVTMNCFPGTTETALYLQRTDEALGELKDENGRTCLHLLANMRSAYKSGQPMGKLMGLFYNCKWKIY</sequence>
<organism evidence="2 3">
    <name type="scientific">Ricinus communis</name>
    <name type="common">Castor bean</name>
    <dbReference type="NCBI Taxonomy" id="3988"/>
    <lineage>
        <taxon>Eukaryota</taxon>
        <taxon>Viridiplantae</taxon>
        <taxon>Streptophyta</taxon>
        <taxon>Embryophyta</taxon>
        <taxon>Tracheophyta</taxon>
        <taxon>Spermatophyta</taxon>
        <taxon>Magnoliopsida</taxon>
        <taxon>eudicotyledons</taxon>
        <taxon>Gunneridae</taxon>
        <taxon>Pentapetalae</taxon>
        <taxon>rosids</taxon>
        <taxon>fabids</taxon>
        <taxon>Malpighiales</taxon>
        <taxon>Euphorbiaceae</taxon>
        <taxon>Acalyphoideae</taxon>
        <taxon>Acalypheae</taxon>
        <taxon>Ricinus</taxon>
    </lineage>
</organism>
<feature type="repeat" description="ANK" evidence="1">
    <location>
        <begin position="118"/>
        <end position="139"/>
    </location>
</feature>
<accession>B9SK89</accession>
<dbReference type="PROSITE" id="PS50297">
    <property type="entry name" value="ANK_REP_REGION"/>
    <property type="match status" value="1"/>
</dbReference>
<evidence type="ECO:0000256" key="1">
    <source>
        <dbReference type="PROSITE-ProRule" id="PRU00023"/>
    </source>
</evidence>
<dbReference type="SMART" id="SM00248">
    <property type="entry name" value="ANK"/>
    <property type="match status" value="3"/>
</dbReference>
<keyword evidence="1" id="KW-0040">ANK repeat</keyword>
<name>B9SK89_RICCO</name>
<protein>
    <submittedName>
        <fullName evidence="2">Uncharacterized protein</fullName>
    </submittedName>
</protein>
<dbReference type="EMBL" id="EQ974000">
    <property type="protein sequence ID" value="EEF35984.1"/>
    <property type="molecule type" value="Genomic_DNA"/>
</dbReference>